<dbReference type="Pfam" id="PF20354">
    <property type="entry name" value="DUF6649"/>
    <property type="match status" value="1"/>
</dbReference>
<protein>
    <submittedName>
        <fullName evidence="3">Uncharacterized protein</fullName>
    </submittedName>
</protein>
<gene>
    <name evidence="3" type="ORF">CT0861_12433</name>
</gene>
<dbReference type="Proteomes" id="UP000076552">
    <property type="component" value="Unassembled WGS sequence"/>
</dbReference>
<dbReference type="AlphaFoldDB" id="A0A166RT36"/>
<reference evidence="3 4" key="1">
    <citation type="submission" date="2015-06" db="EMBL/GenBank/DDBJ databases">
        <title>Survival trade-offs in plant roots during colonization by closely related pathogenic and mutualistic fungi.</title>
        <authorList>
            <person name="Hacquard S."/>
            <person name="Kracher B."/>
            <person name="Hiruma K."/>
            <person name="Weinman A."/>
            <person name="Muench P."/>
            <person name="Garrido Oter R."/>
            <person name="Ver Loren van Themaat E."/>
            <person name="Dallerey J.-F."/>
            <person name="Damm U."/>
            <person name="Henrissat B."/>
            <person name="Lespinet O."/>
            <person name="Thon M."/>
            <person name="Kemen E."/>
            <person name="McHardy A.C."/>
            <person name="Schulze-Lefert P."/>
            <person name="O'Connell R.J."/>
        </authorList>
    </citation>
    <scope>NUCLEOTIDE SEQUENCE [LARGE SCALE GENOMIC DNA]</scope>
    <source>
        <strain evidence="3 4">0861</strain>
    </source>
</reference>
<accession>A0A166RT36</accession>
<evidence type="ECO:0000313" key="3">
    <source>
        <dbReference type="EMBL" id="KZL69691.1"/>
    </source>
</evidence>
<name>A0A166RT36_9PEZI</name>
<evidence type="ECO:0000256" key="1">
    <source>
        <dbReference type="SAM" id="MobiDB-lite"/>
    </source>
</evidence>
<evidence type="ECO:0000256" key="2">
    <source>
        <dbReference type="SAM" id="SignalP"/>
    </source>
</evidence>
<feature type="chain" id="PRO_5007879201" evidence="2">
    <location>
        <begin position="17"/>
        <end position="347"/>
    </location>
</feature>
<feature type="signal peptide" evidence="2">
    <location>
        <begin position="1"/>
        <end position="16"/>
    </location>
</feature>
<dbReference type="EMBL" id="LFIV01000104">
    <property type="protein sequence ID" value="KZL69691.1"/>
    <property type="molecule type" value="Genomic_DNA"/>
</dbReference>
<feature type="region of interest" description="Disordered" evidence="1">
    <location>
        <begin position="282"/>
        <end position="347"/>
    </location>
</feature>
<feature type="region of interest" description="Disordered" evidence="1">
    <location>
        <begin position="149"/>
        <end position="195"/>
    </location>
</feature>
<dbReference type="InterPro" id="IPR046591">
    <property type="entry name" value="DUF6649"/>
</dbReference>
<organism evidence="3 4">
    <name type="scientific">Colletotrichum tofieldiae</name>
    <dbReference type="NCBI Taxonomy" id="708197"/>
    <lineage>
        <taxon>Eukaryota</taxon>
        <taxon>Fungi</taxon>
        <taxon>Dikarya</taxon>
        <taxon>Ascomycota</taxon>
        <taxon>Pezizomycotina</taxon>
        <taxon>Sordariomycetes</taxon>
        <taxon>Hypocreomycetidae</taxon>
        <taxon>Glomerellales</taxon>
        <taxon>Glomerellaceae</taxon>
        <taxon>Colletotrichum</taxon>
        <taxon>Colletotrichum spaethianum species complex</taxon>
    </lineage>
</organism>
<feature type="compositionally biased region" description="Basic and acidic residues" evidence="1">
    <location>
        <begin position="97"/>
        <end position="108"/>
    </location>
</feature>
<dbReference type="STRING" id="708197.A0A166RT36"/>
<feature type="non-terminal residue" evidence="3">
    <location>
        <position position="1"/>
    </location>
</feature>
<sequence length="347" mass="38531">LLLLLLLLSCSCRVSPSCDLSGRFVVSINCPSHRFSSSSVVLGVVGSAALRKRELVAEVEGVQQERIGRKTDANEKVPAKSRRNMLLHGAQSPSHALDSHALEPDQHQHQQARQLRRKRKAESQDNERLSKRLSLLNLEKNGQKLYVPVEEPAPSPMTPNAVPMASSPSASPTSRRRRHDRRPPPSDEEVMQLDDTKHKVYIYNIDDELSSSESEPDDGKLVFLPDIEKHLRATRIPPSILANDEGELAGMQVVLYNEPTSLTVPPEQDSVRKAIVESRARMRERQRLEREGKGAPVQMPPPFVSQQPVGAFIPDPQQPVDAIIPDPSTPSEISAPVDYDPDAMDMD</sequence>
<feature type="compositionally biased region" description="Basic and acidic residues" evidence="1">
    <location>
        <begin position="282"/>
        <end position="293"/>
    </location>
</feature>
<keyword evidence="4" id="KW-1185">Reference proteome</keyword>
<keyword evidence="2" id="KW-0732">Signal</keyword>
<feature type="region of interest" description="Disordered" evidence="1">
    <location>
        <begin position="90"/>
        <end position="135"/>
    </location>
</feature>
<comment type="caution">
    <text evidence="3">The sequence shown here is derived from an EMBL/GenBank/DDBJ whole genome shotgun (WGS) entry which is preliminary data.</text>
</comment>
<evidence type="ECO:0000313" key="4">
    <source>
        <dbReference type="Proteomes" id="UP000076552"/>
    </source>
</evidence>
<feature type="compositionally biased region" description="Basic and acidic residues" evidence="1">
    <location>
        <begin position="121"/>
        <end position="130"/>
    </location>
</feature>
<proteinExistence type="predicted"/>